<feature type="compositionally biased region" description="Basic and acidic residues" evidence="1">
    <location>
        <begin position="18"/>
        <end position="28"/>
    </location>
</feature>
<feature type="domain" description="AMP-activated protein kinase glycogen-binding" evidence="2">
    <location>
        <begin position="19"/>
        <end position="80"/>
    </location>
</feature>
<sequence length="81" mass="9581">MNSGRNRAHNKNKGHYHHNWERTDDSTMERMEDSTWTKTISLLPGAYQYKFVLDDVWIEDQNNTNKIDNPFGGRNSIIELQ</sequence>
<reference evidence="3" key="1">
    <citation type="submission" date="2018-01" db="EMBL/GenBank/DDBJ databases">
        <authorList>
            <person name="Regsiter A."/>
            <person name="William W."/>
        </authorList>
    </citation>
    <scope>NUCLEOTIDE SEQUENCE</scope>
    <source>
        <strain evidence="3">TRIP AH-1</strain>
    </source>
</reference>
<dbReference type="CDD" id="cd02859">
    <property type="entry name" value="E_set_AMPKbeta_like_N"/>
    <property type="match status" value="1"/>
</dbReference>
<dbReference type="SUPFAM" id="SSF81296">
    <property type="entry name" value="E set domains"/>
    <property type="match status" value="1"/>
</dbReference>
<dbReference type="EMBL" id="OJIN01000073">
    <property type="protein sequence ID" value="SPD73027.1"/>
    <property type="molecule type" value="Genomic_DNA"/>
</dbReference>
<evidence type="ECO:0000256" key="1">
    <source>
        <dbReference type="SAM" id="MobiDB-lite"/>
    </source>
</evidence>
<gene>
    <name evidence="3" type="ORF">PITCH_A1640037</name>
</gene>
<dbReference type="AlphaFoldDB" id="A0A445MU54"/>
<proteinExistence type="predicted"/>
<evidence type="ECO:0000259" key="2">
    <source>
        <dbReference type="Pfam" id="PF16561"/>
    </source>
</evidence>
<accession>A0A445MU54</accession>
<dbReference type="InterPro" id="IPR032640">
    <property type="entry name" value="AMPK1_CBM"/>
</dbReference>
<organism evidence="3">
    <name type="scientific">uncultured Desulfobacterium sp</name>
    <dbReference type="NCBI Taxonomy" id="201089"/>
    <lineage>
        <taxon>Bacteria</taxon>
        <taxon>Pseudomonadati</taxon>
        <taxon>Thermodesulfobacteriota</taxon>
        <taxon>Desulfobacteria</taxon>
        <taxon>Desulfobacterales</taxon>
        <taxon>Desulfobacteriaceae</taxon>
        <taxon>Desulfobacterium</taxon>
        <taxon>environmental samples</taxon>
    </lineage>
</organism>
<name>A0A445MU54_9BACT</name>
<evidence type="ECO:0000313" key="3">
    <source>
        <dbReference type="EMBL" id="SPD73027.1"/>
    </source>
</evidence>
<dbReference type="Gene3D" id="2.60.40.10">
    <property type="entry name" value="Immunoglobulins"/>
    <property type="match status" value="1"/>
</dbReference>
<feature type="region of interest" description="Disordered" evidence="1">
    <location>
        <begin position="1"/>
        <end position="28"/>
    </location>
</feature>
<protein>
    <recommendedName>
        <fullName evidence="2">AMP-activated protein kinase glycogen-binding domain-containing protein</fullName>
    </recommendedName>
</protein>
<dbReference type="Pfam" id="PF16561">
    <property type="entry name" value="AMPK1_CBM"/>
    <property type="match status" value="1"/>
</dbReference>
<feature type="compositionally biased region" description="Basic residues" evidence="1">
    <location>
        <begin position="1"/>
        <end position="17"/>
    </location>
</feature>
<dbReference type="InterPro" id="IPR014756">
    <property type="entry name" value="Ig_E-set"/>
</dbReference>
<dbReference type="InterPro" id="IPR013783">
    <property type="entry name" value="Ig-like_fold"/>
</dbReference>